<feature type="transmembrane region" description="Helical" evidence="5">
    <location>
        <begin position="204"/>
        <end position="231"/>
    </location>
</feature>
<keyword evidence="8" id="KW-1185">Reference proteome</keyword>
<feature type="transmembrane region" description="Helical" evidence="5">
    <location>
        <begin position="30"/>
        <end position="49"/>
    </location>
</feature>
<dbReference type="InterPro" id="IPR007016">
    <property type="entry name" value="O-antigen_ligase-rel_domated"/>
</dbReference>
<evidence type="ECO:0000313" key="7">
    <source>
        <dbReference type="EMBL" id="KHD08599.1"/>
    </source>
</evidence>
<protein>
    <recommendedName>
        <fullName evidence="6">O-antigen ligase-related domain-containing protein</fullName>
    </recommendedName>
</protein>
<evidence type="ECO:0000313" key="8">
    <source>
        <dbReference type="Proteomes" id="UP000030428"/>
    </source>
</evidence>
<evidence type="ECO:0000256" key="5">
    <source>
        <dbReference type="SAM" id="Phobius"/>
    </source>
</evidence>
<feature type="transmembrane region" description="Helical" evidence="5">
    <location>
        <begin position="91"/>
        <end position="107"/>
    </location>
</feature>
<dbReference type="InterPro" id="IPR051533">
    <property type="entry name" value="WaaL-like"/>
</dbReference>
<accession>A0A0A6PEB4</accession>
<dbReference type="PANTHER" id="PTHR37422:SF13">
    <property type="entry name" value="LIPOPOLYSACCHARIDE BIOSYNTHESIS PROTEIN PA4999-RELATED"/>
    <property type="match status" value="1"/>
</dbReference>
<gene>
    <name evidence="7" type="ORF">PN36_02710</name>
</gene>
<reference evidence="7 8" key="1">
    <citation type="journal article" date="2016" name="Front. Microbiol.">
        <title>Single-Cell (Meta-)Genomics of a Dimorphic Candidatus Thiomargarita nelsonii Reveals Genomic Plasticity.</title>
        <authorList>
            <person name="Flood B.E."/>
            <person name="Fliss P."/>
            <person name="Jones D.S."/>
            <person name="Dick G.J."/>
            <person name="Jain S."/>
            <person name="Kaster A.K."/>
            <person name="Winkel M."/>
            <person name="Mussmann M."/>
            <person name="Bailey J."/>
        </authorList>
    </citation>
    <scope>NUCLEOTIDE SEQUENCE [LARGE SCALE GENOMIC DNA]</scope>
    <source>
        <strain evidence="7">Hydrate Ridge</strain>
    </source>
</reference>
<keyword evidence="2 5" id="KW-0812">Transmembrane</keyword>
<sequence>MKSIFQINLYYFLLAIYFFSFLFSNLISRIIGYNINVIFYISWLLVSIYSLKYLKWDKTNLLLLLVIMYFFVYLFDIRSPITANIFTIKDFLIPLASFYIGFILIRYTHKAIDIINLLIFPFLIYGLIQEISFYVFTLEQFLPWDAAYIQSLNEAGPHNFFQGRLLRFFGPMNSFVEFQVLTIFILSWLVLNKKFIMRKKLLQINLILGISVILLTLERSPIFIAIIMIFFWKLKYIITNIGSFFKAISILTFIIVLIFLNRSFLENHPMTSTAYYRLYDVVTLNLFQDAAVIERTESQWDNALQLAYDNHFGIGLGRMSPSAKTDDYIAPHNNFLAYYLAYGLIGFLIFCSFLLYCAWNLFIVNKEYGYFGIGLIASSSAMAMFNMPFSGKQGIIIFMILGFLMANIVLDKLNFRQLKSSNASNNSQ</sequence>
<evidence type="ECO:0000256" key="2">
    <source>
        <dbReference type="ARBA" id="ARBA00022692"/>
    </source>
</evidence>
<proteinExistence type="predicted"/>
<evidence type="ECO:0000256" key="1">
    <source>
        <dbReference type="ARBA" id="ARBA00004141"/>
    </source>
</evidence>
<dbReference type="Proteomes" id="UP000030428">
    <property type="component" value="Unassembled WGS sequence"/>
</dbReference>
<dbReference type="GO" id="GO:0016020">
    <property type="term" value="C:membrane"/>
    <property type="evidence" value="ECO:0007669"/>
    <property type="project" value="UniProtKB-SubCell"/>
</dbReference>
<feature type="domain" description="O-antigen ligase-related" evidence="6">
    <location>
        <begin position="205"/>
        <end position="351"/>
    </location>
</feature>
<name>A0A0A6PEB4_9GAMM</name>
<evidence type="ECO:0000256" key="4">
    <source>
        <dbReference type="ARBA" id="ARBA00023136"/>
    </source>
</evidence>
<feature type="transmembrane region" description="Helical" evidence="5">
    <location>
        <begin position="7"/>
        <end position="24"/>
    </location>
</feature>
<comment type="subcellular location">
    <subcellularLocation>
        <location evidence="1">Membrane</location>
        <topology evidence="1">Multi-pass membrane protein</topology>
    </subcellularLocation>
</comment>
<dbReference type="PANTHER" id="PTHR37422">
    <property type="entry name" value="TEICHURONIC ACID BIOSYNTHESIS PROTEIN TUAE"/>
    <property type="match status" value="1"/>
</dbReference>
<feature type="transmembrane region" description="Helical" evidence="5">
    <location>
        <begin position="61"/>
        <end position="79"/>
    </location>
</feature>
<feature type="transmembrane region" description="Helical" evidence="5">
    <location>
        <begin position="394"/>
        <end position="410"/>
    </location>
</feature>
<feature type="transmembrane region" description="Helical" evidence="5">
    <location>
        <begin position="174"/>
        <end position="192"/>
    </location>
</feature>
<dbReference type="AlphaFoldDB" id="A0A0A6PEB4"/>
<evidence type="ECO:0000259" key="6">
    <source>
        <dbReference type="Pfam" id="PF04932"/>
    </source>
</evidence>
<feature type="transmembrane region" description="Helical" evidence="5">
    <location>
        <begin position="114"/>
        <end position="136"/>
    </location>
</feature>
<keyword evidence="3 5" id="KW-1133">Transmembrane helix</keyword>
<organism evidence="7 8">
    <name type="scientific">Candidatus Thiomargarita nelsonii</name>
    <dbReference type="NCBI Taxonomy" id="1003181"/>
    <lineage>
        <taxon>Bacteria</taxon>
        <taxon>Pseudomonadati</taxon>
        <taxon>Pseudomonadota</taxon>
        <taxon>Gammaproteobacteria</taxon>
        <taxon>Thiotrichales</taxon>
        <taxon>Thiotrichaceae</taxon>
        <taxon>Thiomargarita</taxon>
    </lineage>
</organism>
<feature type="transmembrane region" description="Helical" evidence="5">
    <location>
        <begin position="339"/>
        <end position="362"/>
    </location>
</feature>
<dbReference type="Pfam" id="PF04932">
    <property type="entry name" value="Wzy_C"/>
    <property type="match status" value="1"/>
</dbReference>
<comment type="caution">
    <text evidence="7">The sequence shown here is derived from an EMBL/GenBank/DDBJ whole genome shotgun (WGS) entry which is preliminary data.</text>
</comment>
<evidence type="ECO:0000256" key="3">
    <source>
        <dbReference type="ARBA" id="ARBA00022989"/>
    </source>
</evidence>
<feature type="transmembrane region" description="Helical" evidence="5">
    <location>
        <begin position="237"/>
        <end position="260"/>
    </location>
</feature>
<dbReference type="EMBL" id="JSZA02000007">
    <property type="protein sequence ID" value="KHD08599.1"/>
    <property type="molecule type" value="Genomic_DNA"/>
</dbReference>
<keyword evidence="4 5" id="KW-0472">Membrane</keyword>